<protein>
    <submittedName>
        <fullName evidence="1">Uncharacterized protein</fullName>
    </submittedName>
</protein>
<accession>A0A6B3NCR5</accession>
<gene>
    <name evidence="1" type="ORF">F6J89_17435</name>
</gene>
<evidence type="ECO:0000313" key="1">
    <source>
        <dbReference type="EMBL" id="NER29353.1"/>
    </source>
</evidence>
<reference evidence="1" key="1">
    <citation type="submission" date="2019-11" db="EMBL/GenBank/DDBJ databases">
        <title>Genomic insights into an expanded diversity of filamentous marine cyanobacteria reveals the extraordinary biosynthetic potential of Moorea and Okeania.</title>
        <authorList>
            <person name="Ferreira Leao T."/>
            <person name="Wang M."/>
            <person name="Moss N."/>
            <person name="Da Silva R."/>
            <person name="Sanders J."/>
            <person name="Nurk S."/>
            <person name="Gurevich A."/>
            <person name="Humphrey G."/>
            <person name="Reher R."/>
            <person name="Zhu Q."/>
            <person name="Belda-Ferre P."/>
            <person name="Glukhov E."/>
            <person name="Rex R."/>
            <person name="Dorrestein P.C."/>
            <person name="Knight R."/>
            <person name="Pevzner P."/>
            <person name="Gerwick W.H."/>
            <person name="Gerwick L."/>
        </authorList>
    </citation>
    <scope>NUCLEOTIDE SEQUENCE</scope>
    <source>
        <strain evidence="1">SIO1C4</strain>
    </source>
</reference>
<sequence>MTAAPLPAPRQEQGTVTTGQAMAADFELEQIDPLDLEEVNISPHNTSFSAQDVTRAGSADILAREAKITTRDHNSYQLGEMPTVQDRFQALIKRRLQVEIERHPPLFPWETEISSYEPDFADVAENGWVPRSRVWMPELKKFSLPAPIPENVLSQLLDACSEAASSSLKLGAKMVNAVESLFPEESGALNQLAGVVLMSPPRDSSPSPQRLPSIGISYQEAAIEQKMTLALLVAKETL</sequence>
<comment type="caution">
    <text evidence="1">The sequence shown here is derived from an EMBL/GenBank/DDBJ whole genome shotgun (WGS) entry which is preliminary data.</text>
</comment>
<name>A0A6B3NCR5_9CYAN</name>
<dbReference type="AlphaFoldDB" id="A0A6B3NCR5"/>
<proteinExistence type="predicted"/>
<organism evidence="1">
    <name type="scientific">Symploca sp. SIO1C4</name>
    <dbReference type="NCBI Taxonomy" id="2607765"/>
    <lineage>
        <taxon>Bacteria</taxon>
        <taxon>Bacillati</taxon>
        <taxon>Cyanobacteriota</taxon>
        <taxon>Cyanophyceae</taxon>
        <taxon>Coleofasciculales</taxon>
        <taxon>Coleofasciculaceae</taxon>
        <taxon>Symploca</taxon>
    </lineage>
</organism>
<dbReference type="EMBL" id="JAAHFQ010000354">
    <property type="protein sequence ID" value="NER29353.1"/>
    <property type="molecule type" value="Genomic_DNA"/>
</dbReference>